<comment type="caution">
    <text evidence="3">The sequence shown here is derived from an EMBL/GenBank/DDBJ whole genome shotgun (WGS) entry which is preliminary data.</text>
</comment>
<evidence type="ECO:0000313" key="4">
    <source>
        <dbReference type="Proteomes" id="UP001234343"/>
    </source>
</evidence>
<dbReference type="EMBL" id="JAUCBP010000006">
    <property type="protein sequence ID" value="MDM7860070.1"/>
    <property type="molecule type" value="Genomic_DNA"/>
</dbReference>
<protein>
    <submittedName>
        <fullName evidence="3">Uncharacterized protein</fullName>
    </submittedName>
</protein>
<dbReference type="Proteomes" id="UP001234343">
    <property type="component" value="Unassembled WGS sequence"/>
</dbReference>
<gene>
    <name evidence="3" type="ORF">QTP81_05615</name>
</gene>
<proteinExistence type="predicted"/>
<feature type="chain" id="PRO_5047492462" evidence="2">
    <location>
        <begin position="23"/>
        <end position="91"/>
    </location>
</feature>
<dbReference type="RefSeq" id="WP_289364294.1">
    <property type="nucleotide sequence ID" value="NZ_JAUCBP010000006.1"/>
</dbReference>
<sequence>MKYLMILAAFLVLAGCNSTTSASRSSSDSDQRVAAVEDDDGVVCKMEKRIGSNMMTRVCRTAEERAAQEEAGREGMLRIQRGSMTSGADGE</sequence>
<dbReference type="PROSITE" id="PS51257">
    <property type="entry name" value="PROKAR_LIPOPROTEIN"/>
    <property type="match status" value="1"/>
</dbReference>
<feature type="compositionally biased region" description="Polar residues" evidence="1">
    <location>
        <begin position="82"/>
        <end position="91"/>
    </location>
</feature>
<evidence type="ECO:0000256" key="1">
    <source>
        <dbReference type="SAM" id="MobiDB-lite"/>
    </source>
</evidence>
<evidence type="ECO:0000256" key="2">
    <source>
        <dbReference type="SAM" id="SignalP"/>
    </source>
</evidence>
<organism evidence="3 4">
    <name type="scientific">Alteromonas arenosi</name>
    <dbReference type="NCBI Taxonomy" id="3055817"/>
    <lineage>
        <taxon>Bacteria</taxon>
        <taxon>Pseudomonadati</taxon>
        <taxon>Pseudomonadota</taxon>
        <taxon>Gammaproteobacteria</taxon>
        <taxon>Alteromonadales</taxon>
        <taxon>Alteromonadaceae</taxon>
        <taxon>Alteromonas/Salinimonas group</taxon>
        <taxon>Alteromonas</taxon>
    </lineage>
</organism>
<keyword evidence="2" id="KW-0732">Signal</keyword>
<feature type="region of interest" description="Disordered" evidence="1">
    <location>
        <begin position="67"/>
        <end position="91"/>
    </location>
</feature>
<name>A0ABT7SV87_9ALTE</name>
<feature type="compositionally biased region" description="Basic and acidic residues" evidence="1">
    <location>
        <begin position="67"/>
        <end position="76"/>
    </location>
</feature>
<reference evidence="3 4" key="1">
    <citation type="submission" date="2023-06" db="EMBL/GenBank/DDBJ databases">
        <title>Alteromonas sp. ASW11-36 isolated from intertidal sand.</title>
        <authorList>
            <person name="Li Y."/>
        </authorList>
    </citation>
    <scope>NUCLEOTIDE SEQUENCE [LARGE SCALE GENOMIC DNA]</scope>
    <source>
        <strain evidence="3 4">ASW11-36</strain>
    </source>
</reference>
<feature type="signal peptide" evidence="2">
    <location>
        <begin position="1"/>
        <end position="22"/>
    </location>
</feature>
<evidence type="ECO:0000313" key="3">
    <source>
        <dbReference type="EMBL" id="MDM7860070.1"/>
    </source>
</evidence>
<keyword evidence="4" id="KW-1185">Reference proteome</keyword>
<accession>A0ABT7SV87</accession>